<feature type="region of interest" description="Disordered" evidence="1">
    <location>
        <begin position="90"/>
        <end position="109"/>
    </location>
</feature>
<name>A0A4P8IR40_9BURK</name>
<gene>
    <name evidence="2" type="ORF">FAZ95_10790</name>
</gene>
<proteinExistence type="predicted"/>
<dbReference type="InterPro" id="IPR038561">
    <property type="entry name" value="SoxD_sf"/>
</dbReference>
<dbReference type="Gene3D" id="3.30.2270.10">
    <property type="entry name" value="Folate-binding superfamily"/>
    <property type="match status" value="1"/>
</dbReference>
<evidence type="ECO:0000256" key="1">
    <source>
        <dbReference type="SAM" id="MobiDB-lite"/>
    </source>
</evidence>
<dbReference type="EMBL" id="CP040077">
    <property type="protein sequence ID" value="QCP49613.1"/>
    <property type="molecule type" value="Genomic_DNA"/>
</dbReference>
<evidence type="ECO:0000313" key="2">
    <source>
        <dbReference type="EMBL" id="QCP49613.1"/>
    </source>
</evidence>
<keyword evidence="3" id="KW-1185">Reference proteome</keyword>
<dbReference type="Proteomes" id="UP000298656">
    <property type="component" value="Chromosome 1"/>
</dbReference>
<dbReference type="RefSeq" id="WP_137332438.1">
    <property type="nucleotide sequence ID" value="NZ_CP040077.1"/>
</dbReference>
<dbReference type="InterPro" id="IPR006279">
    <property type="entry name" value="SoxD"/>
</dbReference>
<organism evidence="2 3">
    <name type="scientific">Trinickia violacea</name>
    <dbReference type="NCBI Taxonomy" id="2571746"/>
    <lineage>
        <taxon>Bacteria</taxon>
        <taxon>Pseudomonadati</taxon>
        <taxon>Pseudomonadota</taxon>
        <taxon>Betaproteobacteria</taxon>
        <taxon>Burkholderiales</taxon>
        <taxon>Burkholderiaceae</taxon>
        <taxon>Trinickia</taxon>
    </lineage>
</organism>
<protein>
    <submittedName>
        <fullName evidence="2">Sarcosine oxidase subunit delta</fullName>
    </submittedName>
</protein>
<dbReference type="Pfam" id="PF04267">
    <property type="entry name" value="SoxD"/>
    <property type="match status" value="1"/>
</dbReference>
<dbReference type="AlphaFoldDB" id="A0A4P8IR40"/>
<dbReference type="GO" id="GO:0008115">
    <property type="term" value="F:sarcosine oxidase activity"/>
    <property type="evidence" value="ECO:0007669"/>
    <property type="project" value="InterPro"/>
</dbReference>
<accession>A0A4P8IR40</accession>
<dbReference type="GO" id="GO:0046653">
    <property type="term" value="P:tetrahydrofolate metabolic process"/>
    <property type="evidence" value="ECO:0007669"/>
    <property type="project" value="InterPro"/>
</dbReference>
<evidence type="ECO:0000313" key="3">
    <source>
        <dbReference type="Proteomes" id="UP000298656"/>
    </source>
</evidence>
<dbReference type="KEGG" id="tvl:FAZ95_10790"/>
<sequence length="109" mass="12520">MLRIPCPYCGSTRDEDEFTFGGPLNRVRPAEPRELSDPQWADYLFSRENVRGNTLERWRHTFGCRQWFGVERDTVSHALRDVFTFDAVSRNGERGESGKRTTGGVHEAA</sequence>
<dbReference type="OrthoDB" id="7159274at2"/>
<reference evidence="2 3" key="1">
    <citation type="submission" date="2019-05" db="EMBL/GenBank/DDBJ databases">
        <title>Burkholderia sp. DHOD12, isolated from subtropical forest soil.</title>
        <authorList>
            <person name="Gao Z.-H."/>
            <person name="Qiu L.-H."/>
        </authorList>
    </citation>
    <scope>NUCLEOTIDE SEQUENCE [LARGE SCALE GENOMIC DNA]</scope>
    <source>
        <strain evidence="2 3">DHOD12</strain>
    </source>
</reference>